<dbReference type="PRINTS" id="PR00445">
    <property type="entry name" value="HUPFHYPC"/>
</dbReference>
<dbReference type="GO" id="GO:0005506">
    <property type="term" value="F:iron ion binding"/>
    <property type="evidence" value="ECO:0007669"/>
    <property type="project" value="TreeGrafter"/>
</dbReference>
<dbReference type="NCBIfam" id="TIGR00074">
    <property type="entry name" value="hypC_hupF"/>
    <property type="match status" value="1"/>
</dbReference>
<dbReference type="PANTHER" id="PTHR35177">
    <property type="entry name" value="HYDROGENASE MATURATION FACTOR HYBG"/>
    <property type="match status" value="1"/>
</dbReference>
<gene>
    <name evidence="2" type="ORF">E0H50_35395</name>
</gene>
<dbReference type="Proteomes" id="UP000292695">
    <property type="component" value="Unassembled WGS sequence"/>
</dbReference>
<protein>
    <submittedName>
        <fullName evidence="2">HypC/HybG/HupF family hydrogenase formation chaperone</fullName>
    </submittedName>
</protein>
<dbReference type="AlphaFoldDB" id="A0A4R0I3I6"/>
<keyword evidence="3" id="KW-1185">Reference proteome</keyword>
<dbReference type="SUPFAM" id="SSF159127">
    <property type="entry name" value="HupF/HypC-like"/>
    <property type="match status" value="1"/>
</dbReference>
<name>A0A4R0I3I6_9ACTN</name>
<dbReference type="Pfam" id="PF01455">
    <property type="entry name" value="HupF_HypC"/>
    <property type="match status" value="1"/>
</dbReference>
<accession>A0A4R0I3I6</accession>
<dbReference type="Gene3D" id="2.30.30.140">
    <property type="match status" value="1"/>
</dbReference>
<evidence type="ECO:0000256" key="1">
    <source>
        <dbReference type="ARBA" id="ARBA00006018"/>
    </source>
</evidence>
<dbReference type="PANTHER" id="PTHR35177:SF2">
    <property type="entry name" value="HYDROGENASE MATURATION FACTOR HYBG"/>
    <property type="match status" value="1"/>
</dbReference>
<dbReference type="OrthoDB" id="9806017at2"/>
<organism evidence="2 3">
    <name type="scientific">Kribbella sindirgiensis</name>
    <dbReference type="NCBI Taxonomy" id="1124744"/>
    <lineage>
        <taxon>Bacteria</taxon>
        <taxon>Bacillati</taxon>
        <taxon>Actinomycetota</taxon>
        <taxon>Actinomycetes</taxon>
        <taxon>Propionibacteriales</taxon>
        <taxon>Kribbellaceae</taxon>
        <taxon>Kribbella</taxon>
    </lineage>
</organism>
<comment type="caution">
    <text evidence="2">The sequence shown here is derived from an EMBL/GenBank/DDBJ whole genome shotgun (WGS) entry which is preliminary data.</text>
</comment>
<dbReference type="GO" id="GO:1902670">
    <property type="term" value="F:carbon dioxide binding"/>
    <property type="evidence" value="ECO:0007669"/>
    <property type="project" value="TreeGrafter"/>
</dbReference>
<dbReference type="InterPro" id="IPR001109">
    <property type="entry name" value="Hydrogenase_HupF/HypC"/>
</dbReference>
<reference evidence="2 3" key="1">
    <citation type="submission" date="2019-02" db="EMBL/GenBank/DDBJ databases">
        <title>Kribbella capetownensis sp. nov. and Kribbella speibonae sp. nov., isolated from soil.</title>
        <authorList>
            <person name="Curtis S.M."/>
            <person name="Norton I."/>
            <person name="Everest G.J."/>
            <person name="Meyers P.R."/>
        </authorList>
    </citation>
    <scope>NUCLEOTIDE SEQUENCE [LARGE SCALE GENOMIC DNA]</scope>
    <source>
        <strain evidence="2 3">DSM 27082</strain>
    </source>
</reference>
<comment type="similarity">
    <text evidence="1">Belongs to the HupF/HypC family.</text>
</comment>
<dbReference type="GO" id="GO:0051604">
    <property type="term" value="P:protein maturation"/>
    <property type="evidence" value="ECO:0007669"/>
    <property type="project" value="TreeGrafter"/>
</dbReference>
<sequence length="94" mass="9908">MSVPGTRAETRISGRKVRLVCVAIPGLVLEIVSADGVLTGAVEVDGQRRTASFAFLPDVVVGEYVVLHSGYAVARLDETDALVTLDLINGRVGE</sequence>
<evidence type="ECO:0000313" key="2">
    <source>
        <dbReference type="EMBL" id="TCC21573.1"/>
    </source>
</evidence>
<evidence type="ECO:0000313" key="3">
    <source>
        <dbReference type="Proteomes" id="UP000292695"/>
    </source>
</evidence>
<dbReference type="EMBL" id="SJKA01000019">
    <property type="protein sequence ID" value="TCC21573.1"/>
    <property type="molecule type" value="Genomic_DNA"/>
</dbReference>
<proteinExistence type="inferred from homology"/>